<feature type="region of interest" description="Disordered" evidence="1">
    <location>
        <begin position="868"/>
        <end position="904"/>
    </location>
</feature>
<feature type="compositionally biased region" description="Polar residues" evidence="1">
    <location>
        <begin position="14"/>
        <end position="23"/>
    </location>
</feature>
<proteinExistence type="predicted"/>
<name>A0A0D2FW81_9EURO</name>
<evidence type="ECO:0000313" key="2">
    <source>
        <dbReference type="EMBL" id="KIX06422.1"/>
    </source>
</evidence>
<dbReference type="STRING" id="1442369.A0A0D2FW81"/>
<dbReference type="GeneID" id="25292469"/>
<gene>
    <name evidence="2" type="ORF">Z518_04398</name>
</gene>
<dbReference type="Proteomes" id="UP000053617">
    <property type="component" value="Unassembled WGS sequence"/>
</dbReference>
<feature type="compositionally biased region" description="Acidic residues" evidence="1">
    <location>
        <begin position="318"/>
        <end position="341"/>
    </location>
</feature>
<dbReference type="AlphaFoldDB" id="A0A0D2FW81"/>
<evidence type="ECO:0000256" key="1">
    <source>
        <dbReference type="SAM" id="MobiDB-lite"/>
    </source>
</evidence>
<organism evidence="2 3">
    <name type="scientific">Rhinocladiella mackenziei CBS 650.93</name>
    <dbReference type="NCBI Taxonomy" id="1442369"/>
    <lineage>
        <taxon>Eukaryota</taxon>
        <taxon>Fungi</taxon>
        <taxon>Dikarya</taxon>
        <taxon>Ascomycota</taxon>
        <taxon>Pezizomycotina</taxon>
        <taxon>Eurotiomycetes</taxon>
        <taxon>Chaetothyriomycetidae</taxon>
        <taxon>Chaetothyriales</taxon>
        <taxon>Herpotrichiellaceae</taxon>
        <taxon>Rhinocladiella</taxon>
    </lineage>
</organism>
<keyword evidence="3" id="KW-1185">Reference proteome</keyword>
<protein>
    <submittedName>
        <fullName evidence="2">Uncharacterized protein</fullName>
    </submittedName>
</protein>
<feature type="region of interest" description="Disordered" evidence="1">
    <location>
        <begin position="268"/>
        <end position="364"/>
    </location>
</feature>
<dbReference type="VEuPathDB" id="FungiDB:Z518_04398"/>
<dbReference type="HOGENOM" id="CLU_331542_0_0_1"/>
<feature type="region of interest" description="Disordered" evidence="1">
    <location>
        <begin position="1"/>
        <end position="23"/>
    </location>
</feature>
<sequence length="904" mass="100987">MSSNPQYRRIQPRPATSSQSQVATQEEALVILQTVGDRTFETLAQTAEYLKQLTPEDRYYAISSQASKLIDVQKKTDQCMAYLLTFAREDEAISQRMIRDPGMWQKISDGAERRRKTKDKKQEAMTAVFERWGRENVERYFAHIMNNGGTTWAKIRRLALKTTLEIAMVELRKACLWRLTNPGPGRDNKTLEPVAADFELLHSQPEKIADVSTPISCGYAVGDSGWLVPAERVLNIADADDLAEEDDSSLSEIVSDTNVDNVEALTGANDDAEIQSAPQSEAEDVTDCSPSASDKGAARDTIPATCSAAESVTGDYEVQSDTDFDLNDGSDVDGDIDDSADLDYSPDQKKRKRDHHDEGGREKRRCGCASGIPNAFIARCTTGRAVNPAGQVSLIKGWAQHDRAGRSVCYHHARNIALVLGMQTRGIDMEMLKARLSMYYEAAVQNTIGKLKVDKSTYMWFSLDSRPSRPADGLGPYKLMPLKEEAFSITSEDQERLRTELGIDAQEWHAVGSIVLDCFEWWSIVTYSGPLEHLRGKTIKGVIDEEFDMYLAHLRKINNKNNYGWLRNMLHSLGQQVMRQDPLYYILYCALRPDRNTNLVSYPYYAKYARPGDSTAFRHIDLNIKQLAQSRRGASMIQGTVSLDNEEEDDCTIILPGMHHHIDEWARQIEDRGLSSDAFVHRISADHFNEDDAKAFGTSWTSQPCCAGQVRITLPHLPHGALGPTKRTRRTMLPWYVGLQADMETLEVAESGTWSDLSTAHRDLIAAPLSPSGLANRYDTIPFAFPAAVELNGLGAISDALVARRRHDKPAVISEKTIILKGTAEQRQQFIAVWRQKATNMVCEAFEMVKEVEMRLFGEKSFFVRKSLGLPPTVPDDDPDPGSPTADGYIHGFEEPTPDGLSKE</sequence>
<evidence type="ECO:0000313" key="3">
    <source>
        <dbReference type="Proteomes" id="UP000053617"/>
    </source>
</evidence>
<dbReference type="OrthoDB" id="4540842at2759"/>
<reference evidence="2 3" key="1">
    <citation type="submission" date="2015-01" db="EMBL/GenBank/DDBJ databases">
        <title>The Genome Sequence of Rhinocladiella mackenzie CBS 650.93.</title>
        <authorList>
            <consortium name="The Broad Institute Genomics Platform"/>
            <person name="Cuomo C."/>
            <person name="de Hoog S."/>
            <person name="Gorbushina A."/>
            <person name="Stielow B."/>
            <person name="Teixiera M."/>
            <person name="Abouelleil A."/>
            <person name="Chapman S.B."/>
            <person name="Priest M."/>
            <person name="Young S.K."/>
            <person name="Wortman J."/>
            <person name="Nusbaum C."/>
            <person name="Birren B."/>
        </authorList>
    </citation>
    <scope>NUCLEOTIDE SEQUENCE [LARGE SCALE GENOMIC DNA]</scope>
    <source>
        <strain evidence="2 3">CBS 650.93</strain>
    </source>
</reference>
<dbReference type="EMBL" id="KN847477">
    <property type="protein sequence ID" value="KIX06422.1"/>
    <property type="molecule type" value="Genomic_DNA"/>
</dbReference>
<accession>A0A0D2FW81</accession>
<dbReference type="RefSeq" id="XP_013273558.1">
    <property type="nucleotide sequence ID" value="XM_013418104.1"/>
</dbReference>